<evidence type="ECO:0000313" key="3">
    <source>
        <dbReference type="Proteomes" id="UP000193396"/>
    </source>
</evidence>
<name>A0A1Y2LDL9_9PROT</name>
<organism evidence="2 3">
    <name type="scientific">Thalassospira alkalitolerans</name>
    <dbReference type="NCBI Taxonomy" id="1293890"/>
    <lineage>
        <taxon>Bacteria</taxon>
        <taxon>Pseudomonadati</taxon>
        <taxon>Pseudomonadota</taxon>
        <taxon>Alphaproteobacteria</taxon>
        <taxon>Rhodospirillales</taxon>
        <taxon>Thalassospiraceae</taxon>
        <taxon>Thalassospira</taxon>
    </lineage>
</organism>
<evidence type="ECO:0000313" key="2">
    <source>
        <dbReference type="EMBL" id="OSQ49020.1"/>
    </source>
</evidence>
<dbReference type="Proteomes" id="UP000193396">
    <property type="component" value="Unassembled WGS sequence"/>
</dbReference>
<gene>
    <name evidence="2" type="ORF">TALK_05200</name>
</gene>
<keyword evidence="1" id="KW-1133">Transmembrane helix</keyword>
<reference evidence="2 3" key="1">
    <citation type="submission" date="2014-03" db="EMBL/GenBank/DDBJ databases">
        <title>The draft genome sequence of Thalassospira alkalitolerans JCM 18968.</title>
        <authorList>
            <person name="Lai Q."/>
            <person name="Shao Z."/>
        </authorList>
    </citation>
    <scope>NUCLEOTIDE SEQUENCE [LARGE SCALE GENOMIC DNA]</scope>
    <source>
        <strain evidence="2 3">JCM 18968</strain>
    </source>
</reference>
<dbReference type="RefSeq" id="WP_085616621.1">
    <property type="nucleotide sequence ID" value="NZ_CAXBPE010000021.1"/>
</dbReference>
<comment type="caution">
    <text evidence="2">The sequence shown here is derived from an EMBL/GenBank/DDBJ whole genome shotgun (WGS) entry which is preliminary data.</text>
</comment>
<protein>
    <submittedName>
        <fullName evidence="2">Uncharacterized protein</fullName>
    </submittedName>
</protein>
<dbReference type="OrthoDB" id="3204564at2"/>
<feature type="transmembrane region" description="Helical" evidence="1">
    <location>
        <begin position="174"/>
        <end position="192"/>
    </location>
</feature>
<sequence>MHHLKTMQTADCQKFGMGLIDYLENTFEVDLKSILFAENSNIETIRSNATKTLTEAVRKYHTARGNSDWLSTETASNNPGAFEVTSNWFMTEDNALDYADLEGDEIIKQMQYISSNMSKMLESKDYGLASFYMFASGFLATTTGGAIAFIGSVLAGMTEAEAIAAGLSTLKGGAIGTIVILVISMIIFFVFLRPAKALGFVVNNTDKNLIVDDFKSSSGDLFMNTGKMESFMQDKEDPSRVKSPWIQIHGKMPWLIDGKLRTGVFAGFYFAEKRDWALYGTDGAMIFSSTDGNLKFAHEFAVPYSASNGTNIKLLENDYSGNAKKVFSDLRQNQKKRVVVSTDDYELTSSINDTSGQECGIIATIHQK</sequence>
<dbReference type="AlphaFoldDB" id="A0A1Y2LDL9"/>
<feature type="transmembrane region" description="Helical" evidence="1">
    <location>
        <begin position="126"/>
        <end position="154"/>
    </location>
</feature>
<evidence type="ECO:0000256" key="1">
    <source>
        <dbReference type="SAM" id="Phobius"/>
    </source>
</evidence>
<dbReference type="EMBL" id="JFKB01000003">
    <property type="protein sequence ID" value="OSQ49020.1"/>
    <property type="molecule type" value="Genomic_DNA"/>
</dbReference>
<keyword evidence="3" id="KW-1185">Reference proteome</keyword>
<keyword evidence="1" id="KW-0812">Transmembrane</keyword>
<accession>A0A1Y2LDL9</accession>
<keyword evidence="1" id="KW-0472">Membrane</keyword>
<proteinExistence type="predicted"/>